<name>A0A6J4N7R6_9CYAN</name>
<protein>
    <submittedName>
        <fullName evidence="1">Uncharacterized protein</fullName>
    </submittedName>
</protein>
<gene>
    <name evidence="1" type="ORF">AVDCRST_MAG84-5043</name>
</gene>
<evidence type="ECO:0000313" key="1">
    <source>
        <dbReference type="EMBL" id="CAA9380526.1"/>
    </source>
</evidence>
<accession>A0A6J4N7R6</accession>
<dbReference type="EMBL" id="CADCTZ010001128">
    <property type="protein sequence ID" value="CAA9380526.1"/>
    <property type="molecule type" value="Genomic_DNA"/>
</dbReference>
<sequence length="48" mass="5619">MSDRLKEFNLMTVAKEQITDSSSTNGLFNFRLTVERLIQLLDLQEEDE</sequence>
<dbReference type="AlphaFoldDB" id="A0A6J4N7R6"/>
<proteinExistence type="predicted"/>
<reference evidence="1" key="1">
    <citation type="submission" date="2020-02" db="EMBL/GenBank/DDBJ databases">
        <authorList>
            <person name="Meier V. D."/>
        </authorList>
    </citation>
    <scope>NUCLEOTIDE SEQUENCE</scope>
    <source>
        <strain evidence="1">AVDCRST_MAG84</strain>
    </source>
</reference>
<organism evidence="1">
    <name type="scientific">uncultured Microcoleus sp</name>
    <dbReference type="NCBI Taxonomy" id="259945"/>
    <lineage>
        <taxon>Bacteria</taxon>
        <taxon>Bacillati</taxon>
        <taxon>Cyanobacteriota</taxon>
        <taxon>Cyanophyceae</taxon>
        <taxon>Oscillatoriophycideae</taxon>
        <taxon>Oscillatoriales</taxon>
        <taxon>Microcoleaceae</taxon>
        <taxon>Microcoleus</taxon>
        <taxon>environmental samples</taxon>
    </lineage>
</organism>